<dbReference type="InterPro" id="IPR029063">
    <property type="entry name" value="SAM-dependent_MTases_sf"/>
</dbReference>
<organism evidence="5 6">
    <name type="scientific">Thalassiosira pseudonana</name>
    <name type="common">Marine diatom</name>
    <name type="synonym">Cyclotella nana</name>
    <dbReference type="NCBI Taxonomy" id="35128"/>
    <lineage>
        <taxon>Eukaryota</taxon>
        <taxon>Sar</taxon>
        <taxon>Stramenopiles</taxon>
        <taxon>Ochrophyta</taxon>
        <taxon>Bacillariophyta</taxon>
        <taxon>Coscinodiscophyceae</taxon>
        <taxon>Thalassiosirophycidae</taxon>
        <taxon>Thalassiosirales</taxon>
        <taxon>Thalassiosiraceae</taxon>
        <taxon>Thalassiosira</taxon>
    </lineage>
</organism>
<dbReference type="GO" id="GO:0032259">
    <property type="term" value="P:methylation"/>
    <property type="evidence" value="ECO:0007669"/>
    <property type="project" value="UniProtKB-KW"/>
</dbReference>
<dbReference type="PaxDb" id="35128-Thaps5885"/>
<dbReference type="SUPFAM" id="SSF53335">
    <property type="entry name" value="S-adenosyl-L-methionine-dependent methyltransferases"/>
    <property type="match status" value="1"/>
</dbReference>
<dbReference type="CDD" id="cd02440">
    <property type="entry name" value="AdoMet_MTases"/>
    <property type="match status" value="1"/>
</dbReference>
<keyword evidence="3" id="KW-0949">S-adenosyl-L-methionine</keyword>
<dbReference type="PANTHER" id="PTHR43042">
    <property type="entry name" value="SAM-DEPENDENT METHYLTRANSFERASE"/>
    <property type="match status" value="1"/>
</dbReference>
<dbReference type="InParanoid" id="B8C4Y2"/>
<dbReference type="InterPro" id="IPR019614">
    <property type="entry name" value="SAM-dep_methyl-trfase"/>
</dbReference>
<dbReference type="HOGENOM" id="CLU_1405126_0_0_1"/>
<dbReference type="GO" id="GO:0008168">
    <property type="term" value="F:methyltransferase activity"/>
    <property type="evidence" value="ECO:0007669"/>
    <property type="project" value="UniProtKB-KW"/>
</dbReference>
<dbReference type="Gene3D" id="3.40.50.150">
    <property type="entry name" value="Vaccinia Virus protein VP39"/>
    <property type="match status" value="1"/>
</dbReference>
<evidence type="ECO:0000259" key="4">
    <source>
        <dbReference type="Pfam" id="PF10672"/>
    </source>
</evidence>
<dbReference type="KEGG" id="tps:THAPSDRAFT_5885"/>
<evidence type="ECO:0000256" key="3">
    <source>
        <dbReference type="ARBA" id="ARBA00022691"/>
    </source>
</evidence>
<dbReference type="GeneID" id="7448371"/>
<proteinExistence type="predicted"/>
<feature type="domain" description="S-adenosylmethionine-dependent methyltransferase" evidence="4">
    <location>
        <begin position="1"/>
        <end position="180"/>
    </location>
</feature>
<keyword evidence="1" id="KW-0489">Methyltransferase</keyword>
<dbReference type="STRING" id="35128.B8C4Y2"/>
<keyword evidence="2" id="KW-0808">Transferase</keyword>
<sequence length="194" mass="21704">MAAGRTWLQNKCLEGEVYSVLNLFAYTCAFSVAALKGGADRVVNVDMSHGALKIGQRNHELNGLTESGGAKFLSHDVFKTWGKIKKLGPYDAVVIDPPSYQKGSFVASKDYIKVIRRLPSLLHPDGYAVLSLNAPELSTEWLLDRVKEADIPDVHFVERLENPKTFASAFPERALKVLIFQYRPEYDEEEDSVE</sequence>
<gene>
    <name evidence="5" type="ORF">THAPSDRAFT_5885</name>
</gene>
<evidence type="ECO:0000256" key="2">
    <source>
        <dbReference type="ARBA" id="ARBA00022679"/>
    </source>
</evidence>
<evidence type="ECO:0000313" key="5">
    <source>
        <dbReference type="EMBL" id="EED91023.1"/>
    </source>
</evidence>
<reference evidence="5 6" key="1">
    <citation type="journal article" date="2004" name="Science">
        <title>The genome of the diatom Thalassiosira pseudonana: ecology, evolution, and metabolism.</title>
        <authorList>
            <person name="Armbrust E.V."/>
            <person name="Berges J.A."/>
            <person name="Bowler C."/>
            <person name="Green B.R."/>
            <person name="Martinez D."/>
            <person name="Putnam N.H."/>
            <person name="Zhou S."/>
            <person name="Allen A.E."/>
            <person name="Apt K.E."/>
            <person name="Bechner M."/>
            <person name="Brzezinski M.A."/>
            <person name="Chaal B.K."/>
            <person name="Chiovitti A."/>
            <person name="Davis A.K."/>
            <person name="Demarest M.S."/>
            <person name="Detter J.C."/>
            <person name="Glavina T."/>
            <person name="Goodstein D."/>
            <person name="Hadi M.Z."/>
            <person name="Hellsten U."/>
            <person name="Hildebrand M."/>
            <person name="Jenkins B.D."/>
            <person name="Jurka J."/>
            <person name="Kapitonov V.V."/>
            <person name="Kroger N."/>
            <person name="Lau W.W."/>
            <person name="Lane T.W."/>
            <person name="Larimer F.W."/>
            <person name="Lippmeier J.C."/>
            <person name="Lucas S."/>
            <person name="Medina M."/>
            <person name="Montsant A."/>
            <person name="Obornik M."/>
            <person name="Parker M.S."/>
            <person name="Palenik B."/>
            <person name="Pazour G.J."/>
            <person name="Richardson P.M."/>
            <person name="Rynearson T.A."/>
            <person name="Saito M.A."/>
            <person name="Schwartz D.C."/>
            <person name="Thamatrakoln K."/>
            <person name="Valentin K."/>
            <person name="Vardi A."/>
            <person name="Wilkerson F.P."/>
            <person name="Rokhsar D.S."/>
        </authorList>
    </citation>
    <scope>NUCLEOTIDE SEQUENCE [LARGE SCALE GENOMIC DNA]</scope>
    <source>
        <strain evidence="5 6">CCMP1335</strain>
    </source>
</reference>
<name>B8C4Y2_THAPS</name>
<accession>B8C4Y2</accession>
<dbReference type="Pfam" id="PF10672">
    <property type="entry name" value="Methyltrans_SAM"/>
    <property type="match status" value="1"/>
</dbReference>
<dbReference type="EMBL" id="CM000643">
    <property type="protein sequence ID" value="EED91023.1"/>
    <property type="molecule type" value="Genomic_DNA"/>
</dbReference>
<keyword evidence="6" id="KW-1185">Reference proteome</keyword>
<evidence type="ECO:0000313" key="6">
    <source>
        <dbReference type="Proteomes" id="UP000001449"/>
    </source>
</evidence>
<protein>
    <recommendedName>
        <fullName evidence="4">S-adenosylmethionine-dependent methyltransferase domain-containing protein</fullName>
    </recommendedName>
</protein>
<dbReference type="Proteomes" id="UP000001449">
    <property type="component" value="Chromosome 6"/>
</dbReference>
<dbReference type="eggNOG" id="ENOG502SNJA">
    <property type="taxonomic scope" value="Eukaryota"/>
</dbReference>
<dbReference type="AlphaFoldDB" id="B8C4Y2"/>
<evidence type="ECO:0000256" key="1">
    <source>
        <dbReference type="ARBA" id="ARBA00022603"/>
    </source>
</evidence>
<dbReference type="RefSeq" id="XP_002290916.1">
    <property type="nucleotide sequence ID" value="XM_002290880.1"/>
</dbReference>
<reference evidence="5 6" key="2">
    <citation type="journal article" date="2008" name="Nature">
        <title>The Phaeodactylum genome reveals the evolutionary history of diatom genomes.</title>
        <authorList>
            <person name="Bowler C."/>
            <person name="Allen A.E."/>
            <person name="Badger J.H."/>
            <person name="Grimwood J."/>
            <person name="Jabbari K."/>
            <person name="Kuo A."/>
            <person name="Maheswari U."/>
            <person name="Martens C."/>
            <person name="Maumus F."/>
            <person name="Otillar R.P."/>
            <person name="Rayko E."/>
            <person name="Salamov A."/>
            <person name="Vandepoele K."/>
            <person name="Beszteri B."/>
            <person name="Gruber A."/>
            <person name="Heijde M."/>
            <person name="Katinka M."/>
            <person name="Mock T."/>
            <person name="Valentin K."/>
            <person name="Verret F."/>
            <person name="Berges J.A."/>
            <person name="Brownlee C."/>
            <person name="Cadoret J.P."/>
            <person name="Chiovitti A."/>
            <person name="Choi C.J."/>
            <person name="Coesel S."/>
            <person name="De Martino A."/>
            <person name="Detter J.C."/>
            <person name="Durkin C."/>
            <person name="Falciatore A."/>
            <person name="Fournet J."/>
            <person name="Haruta M."/>
            <person name="Huysman M.J."/>
            <person name="Jenkins B.D."/>
            <person name="Jiroutova K."/>
            <person name="Jorgensen R.E."/>
            <person name="Joubert Y."/>
            <person name="Kaplan A."/>
            <person name="Kroger N."/>
            <person name="Kroth P.G."/>
            <person name="La Roche J."/>
            <person name="Lindquist E."/>
            <person name="Lommer M."/>
            <person name="Martin-Jezequel V."/>
            <person name="Lopez P.J."/>
            <person name="Lucas S."/>
            <person name="Mangogna M."/>
            <person name="McGinnis K."/>
            <person name="Medlin L.K."/>
            <person name="Montsant A."/>
            <person name="Oudot-Le Secq M.P."/>
            <person name="Napoli C."/>
            <person name="Obornik M."/>
            <person name="Parker M.S."/>
            <person name="Petit J.L."/>
            <person name="Porcel B.M."/>
            <person name="Poulsen N."/>
            <person name="Robison M."/>
            <person name="Rychlewski L."/>
            <person name="Rynearson T.A."/>
            <person name="Schmutz J."/>
            <person name="Shapiro H."/>
            <person name="Siaut M."/>
            <person name="Stanley M."/>
            <person name="Sussman M.R."/>
            <person name="Taylor A.R."/>
            <person name="Vardi A."/>
            <person name="von Dassow P."/>
            <person name="Vyverman W."/>
            <person name="Willis A."/>
            <person name="Wyrwicz L.S."/>
            <person name="Rokhsar D.S."/>
            <person name="Weissenbach J."/>
            <person name="Armbrust E.V."/>
            <person name="Green B.R."/>
            <person name="Van de Peer Y."/>
            <person name="Grigoriev I.V."/>
        </authorList>
    </citation>
    <scope>NUCLEOTIDE SEQUENCE [LARGE SCALE GENOMIC DNA]</scope>
    <source>
        <strain evidence="5 6">CCMP1335</strain>
    </source>
</reference>
<dbReference type="PANTHER" id="PTHR43042:SF3">
    <property type="entry name" value="RIBOSOMAL RNA LARGE SUBUNIT METHYLTRANSFERASE YWBD-RELATED"/>
    <property type="match status" value="1"/>
</dbReference>